<dbReference type="CDD" id="cd09272">
    <property type="entry name" value="RNase_HI_RT_Ty1"/>
    <property type="match status" value="1"/>
</dbReference>
<evidence type="ECO:0000313" key="5">
    <source>
        <dbReference type="Proteomes" id="UP000288805"/>
    </source>
</evidence>
<reference evidence="4 5" key="1">
    <citation type="journal article" date="2018" name="PLoS Genet.">
        <title>Population sequencing reveals clonal diversity and ancestral inbreeding in the grapevine cultivar Chardonnay.</title>
        <authorList>
            <person name="Roach M.J."/>
            <person name="Johnson D.L."/>
            <person name="Bohlmann J."/>
            <person name="van Vuuren H.J."/>
            <person name="Jones S.J."/>
            <person name="Pretorius I.S."/>
            <person name="Schmidt S.A."/>
            <person name="Borneman A.R."/>
        </authorList>
    </citation>
    <scope>NUCLEOTIDE SEQUENCE [LARGE SCALE GENOMIC DNA]</scope>
    <source>
        <strain evidence="5">cv. Chardonnay</strain>
        <tissue evidence="4">Leaf</tissue>
    </source>
</reference>
<evidence type="ECO:0000259" key="2">
    <source>
        <dbReference type="Pfam" id="PF07727"/>
    </source>
</evidence>
<proteinExistence type="predicted"/>
<feature type="domain" description="Reverse transcriptase Ty1/copia-type" evidence="2">
    <location>
        <begin position="240"/>
        <end position="336"/>
    </location>
</feature>
<dbReference type="InterPro" id="IPR000477">
    <property type="entry name" value="RT_dom"/>
</dbReference>
<dbReference type="Proteomes" id="UP000288805">
    <property type="component" value="Unassembled WGS sequence"/>
</dbReference>
<dbReference type="PANTHER" id="PTHR11439">
    <property type="entry name" value="GAG-POL-RELATED RETROTRANSPOSON"/>
    <property type="match status" value="1"/>
</dbReference>
<organism evidence="4 5">
    <name type="scientific">Vitis vinifera</name>
    <name type="common">Grape</name>
    <dbReference type="NCBI Taxonomy" id="29760"/>
    <lineage>
        <taxon>Eukaryota</taxon>
        <taxon>Viridiplantae</taxon>
        <taxon>Streptophyta</taxon>
        <taxon>Embryophyta</taxon>
        <taxon>Tracheophyta</taxon>
        <taxon>Spermatophyta</taxon>
        <taxon>Magnoliopsida</taxon>
        <taxon>eudicotyledons</taxon>
        <taxon>Gunneridae</taxon>
        <taxon>Pentapetalae</taxon>
        <taxon>rosids</taxon>
        <taxon>Vitales</taxon>
        <taxon>Vitaceae</taxon>
        <taxon>Viteae</taxon>
        <taxon>Vitis</taxon>
    </lineage>
</organism>
<evidence type="ECO:0000259" key="1">
    <source>
        <dbReference type="Pfam" id="PF00078"/>
    </source>
</evidence>
<dbReference type="Pfam" id="PF07727">
    <property type="entry name" value="RVT_2"/>
    <property type="match status" value="2"/>
</dbReference>
<dbReference type="InterPro" id="IPR043502">
    <property type="entry name" value="DNA/RNA_pol_sf"/>
</dbReference>
<feature type="domain" description="Reverse transcriptase Ty1/copia-type" evidence="2">
    <location>
        <begin position="124"/>
        <end position="239"/>
    </location>
</feature>
<protein>
    <submittedName>
        <fullName evidence="4">Retrovirus-related Pol polyprotein from transposon RE1</fullName>
    </submittedName>
</protein>
<dbReference type="SUPFAM" id="SSF56672">
    <property type="entry name" value="DNA/RNA polymerases"/>
    <property type="match status" value="2"/>
</dbReference>
<sequence length="921" mass="104026">MHLLGYSRLQKGYRCYSSETHRYFLSTDVTFFEDSPFFSTSESLPVPEVLSLPIISPPDAVSSRPLQVYYRRHRVVVPPSLAEVPADSFPIPSLLLPRICLLLLTYPLLFGKAMVDEIAALHSNGTWDLVVLPSAKSTVDCRWVYTVKVGPNGQVDRLKARLVAKGYTEVYGSDYGDTFSPVAKIASVCLLLSMATMRSWPLYQLDIKNVFLHGDLDEEVYMEQPPGFVAQGESGLVCSTTDHSVFYHHNSSGQCIYLVVYVDNIVITGSDQNGIQKLKQHLFTHFQTKDLGKLKYFLRIEIAQSSSGVVLSQRKYALNILEETGMLDYKPVDTHMDPNVKLIPGQGEPLGDPRRYRRLVGKLNYLTITRPDIYFPVSVVSQFLLSPCDSHWDAVIRILQYIKSTPGQGMLYENRGHTYVVGYTDADWAGSPTDRRSTSGYCVFIGGNLISWKSNKQDIVARSSAEAKYRAMALATCELIWLKHLLLELRLGKDEQMKLICDNQVALHIASNLVFHARTKHIEVDCHFIREKIASGCVATSFVNSNDQLRPSLSELQFETLETLDALGLEESFLEDEVLGALLGCSWDKALGLTAKVLANRLRKVVGKVVSKAQGAFVEGRQILDAVLIANETIDSILKNNKCGILCKLDIEKAYDHVDWSFLLMVMHKMGFGEKWIKWIKWCITTASFFVLVNGTSTGFFQCSRGCMVKEWSGEGVQISHLLFPDDTLVFCQANQDQMTYLSWLLMWFEVVLGLRINLEKSELIPVGSVVNIDNLAMDFDCRVGSLRSTYLSLPLGAPFKSVIVWDEVEERFQRRLAMWKRQYISKGGRTTLIRSTLSNLPIYLMSLLCMLSSIRQRLELIQKDFLWGGGNLEQKPHLVIWELVCLSKKKGSLGIKSLSTLTKALLCKWNWWFANEREAM</sequence>
<dbReference type="InterPro" id="IPR013103">
    <property type="entry name" value="RVT_2"/>
</dbReference>
<dbReference type="EMBL" id="QGNW01002248">
    <property type="protein sequence ID" value="RVW22128.1"/>
    <property type="molecule type" value="Genomic_DNA"/>
</dbReference>
<dbReference type="Pfam" id="PF25597">
    <property type="entry name" value="SH3_retrovirus"/>
    <property type="match status" value="1"/>
</dbReference>
<gene>
    <name evidence="4" type="primary">RE1_1568</name>
    <name evidence="4" type="ORF">CK203_111313</name>
</gene>
<dbReference type="Pfam" id="PF00078">
    <property type="entry name" value="RVT_1"/>
    <property type="match status" value="1"/>
</dbReference>
<dbReference type="InterPro" id="IPR057670">
    <property type="entry name" value="SH3_retrovirus"/>
</dbReference>
<name>A0A438CFY8_VITVI</name>
<comment type="caution">
    <text evidence="4">The sequence shown here is derived from an EMBL/GenBank/DDBJ whole genome shotgun (WGS) entry which is preliminary data.</text>
</comment>
<dbReference type="PANTHER" id="PTHR11439:SF484">
    <property type="entry name" value="REVERSE TRANSCRIPTASE TY1_COPIA-TYPE DOMAIN-CONTAINING PROTEIN"/>
    <property type="match status" value="1"/>
</dbReference>
<feature type="domain" description="Retroviral polymerase SH3-like" evidence="3">
    <location>
        <begin position="2"/>
        <end position="42"/>
    </location>
</feature>
<evidence type="ECO:0000313" key="4">
    <source>
        <dbReference type="EMBL" id="RVW22128.1"/>
    </source>
</evidence>
<feature type="domain" description="Reverse transcriptase" evidence="1">
    <location>
        <begin position="595"/>
        <end position="765"/>
    </location>
</feature>
<dbReference type="CDD" id="cd01650">
    <property type="entry name" value="RT_nLTR_like"/>
    <property type="match status" value="1"/>
</dbReference>
<dbReference type="AlphaFoldDB" id="A0A438CFY8"/>
<evidence type="ECO:0000259" key="3">
    <source>
        <dbReference type="Pfam" id="PF25597"/>
    </source>
</evidence>
<accession>A0A438CFY8</accession>